<proteinExistence type="predicted"/>
<evidence type="ECO:0000313" key="5">
    <source>
        <dbReference type="RefSeq" id="XP_022304345.1"/>
    </source>
</evidence>
<dbReference type="InterPro" id="IPR031981">
    <property type="entry name" value="MIEAP_C"/>
</dbReference>
<feature type="domain" description="Mitochondria-eating protein C-terminal" evidence="3">
    <location>
        <begin position="163"/>
        <end position="351"/>
    </location>
</feature>
<evidence type="ECO:0000259" key="3">
    <source>
        <dbReference type="Pfam" id="PF16026"/>
    </source>
</evidence>
<dbReference type="GeneID" id="111111582"/>
<evidence type="ECO:0000313" key="4">
    <source>
        <dbReference type="Proteomes" id="UP000694844"/>
    </source>
</evidence>
<keyword evidence="2" id="KW-0472">Membrane</keyword>
<evidence type="ECO:0000256" key="1">
    <source>
        <dbReference type="SAM" id="MobiDB-lite"/>
    </source>
</evidence>
<dbReference type="AlphaFoldDB" id="A0A8B8BN57"/>
<name>A0A8B8BN57_CRAVI</name>
<accession>A0A8B8BN57</accession>
<dbReference type="Proteomes" id="UP000694844">
    <property type="component" value="Chromosome 9"/>
</dbReference>
<keyword evidence="4" id="KW-1185">Reference proteome</keyword>
<organism evidence="4 6">
    <name type="scientific">Crassostrea virginica</name>
    <name type="common">Eastern oyster</name>
    <dbReference type="NCBI Taxonomy" id="6565"/>
    <lineage>
        <taxon>Eukaryota</taxon>
        <taxon>Metazoa</taxon>
        <taxon>Spiralia</taxon>
        <taxon>Lophotrochozoa</taxon>
        <taxon>Mollusca</taxon>
        <taxon>Bivalvia</taxon>
        <taxon>Autobranchia</taxon>
        <taxon>Pteriomorphia</taxon>
        <taxon>Ostreida</taxon>
        <taxon>Ostreoidea</taxon>
        <taxon>Ostreidae</taxon>
        <taxon>Crassostrea</taxon>
    </lineage>
</organism>
<feature type="compositionally biased region" description="Basic and acidic residues" evidence="1">
    <location>
        <begin position="129"/>
        <end position="140"/>
    </location>
</feature>
<dbReference type="OrthoDB" id="6148910at2759"/>
<dbReference type="Pfam" id="PF16026">
    <property type="entry name" value="MIEAP"/>
    <property type="match status" value="1"/>
</dbReference>
<feature type="transmembrane region" description="Helical" evidence="2">
    <location>
        <begin position="6"/>
        <end position="23"/>
    </location>
</feature>
<evidence type="ECO:0000256" key="2">
    <source>
        <dbReference type="SAM" id="Phobius"/>
    </source>
</evidence>
<evidence type="ECO:0000313" key="6">
    <source>
        <dbReference type="RefSeq" id="XP_022304346.1"/>
    </source>
</evidence>
<protein>
    <submittedName>
        <fullName evidence="5 6">Uncharacterized protein LOC111111582 isoform X1</fullName>
    </submittedName>
</protein>
<keyword evidence="2" id="KW-0812">Transmembrane</keyword>
<feature type="transmembrane region" description="Helical" evidence="2">
    <location>
        <begin position="43"/>
        <end position="61"/>
    </location>
</feature>
<dbReference type="RefSeq" id="XP_022304346.1">
    <property type="nucleotide sequence ID" value="XM_022448638.1"/>
</dbReference>
<dbReference type="PROSITE" id="PS51257">
    <property type="entry name" value="PROKAR_LIPOPROTEIN"/>
    <property type="match status" value="1"/>
</dbReference>
<dbReference type="RefSeq" id="XP_022304345.1">
    <property type="nucleotide sequence ID" value="XM_022448637.1"/>
</dbReference>
<dbReference type="KEGG" id="cvn:111111582"/>
<keyword evidence="2" id="KW-1133">Transmembrane helix</keyword>
<reference evidence="5 6" key="1">
    <citation type="submission" date="2025-04" db="UniProtKB">
        <authorList>
            <consortium name="RefSeq"/>
        </authorList>
    </citation>
    <scope>IDENTIFICATION</scope>
    <source>
        <tissue evidence="5 6">Whole sample</tissue>
    </source>
</reference>
<sequence>MSTTRLLDFVAALGFVLIGCIVYTHINTKDCLEFKSISLLERAVIWIANAVIFGIVLLVSYKTLSDVWNQHRYQEENNELKTKIERYQEENNELKTKIERYQEENNELKTEIERLQEQIKGNDEPTPTKNEEESEERKEFRKDLNNALRNLRPAGVPDIEIPRPHKLKEEFADLHEKEWTSALKSLQKTTKSEDMSIRMLLQTLRDIYSSCCNYSNDEKEEAMQSLLMRITGDNVAKKKLNEQQMMAEVCKQQNRSTARAIEEIRESVFDKNPELVIDHLWKKYVERSVKICRLMSIQSKPMLLDFGPEQNADLNPSIFTTYKATGSKVNFVVWPAMFMQENRELLSKGIVEPIERNIH</sequence>
<feature type="region of interest" description="Disordered" evidence="1">
    <location>
        <begin position="116"/>
        <end position="140"/>
    </location>
</feature>
<gene>
    <name evidence="5 6" type="primary">LOC111111582</name>
</gene>